<feature type="region of interest" description="Disordered" evidence="1">
    <location>
        <begin position="1"/>
        <end position="144"/>
    </location>
</feature>
<name>A0A8H7TZC1_9APHY</name>
<feature type="compositionally biased region" description="Basic and acidic residues" evidence="1">
    <location>
        <begin position="55"/>
        <end position="65"/>
    </location>
</feature>
<evidence type="ECO:0000313" key="2">
    <source>
        <dbReference type="EMBL" id="KAF9806902.1"/>
    </source>
</evidence>
<dbReference type="AlphaFoldDB" id="A0A8H7TZC1"/>
<gene>
    <name evidence="2" type="ORF">IEO21_08486</name>
</gene>
<dbReference type="Proteomes" id="UP000639403">
    <property type="component" value="Unassembled WGS sequence"/>
</dbReference>
<sequence>MPEGRHINETRRITEDHLPVASPQNKQTNTEEDLKARRQDEDSGLEPSEGFAAQDRGKRETDCTHRAGVVAMTGAVHGAHKSISDGREASQRDQRTKADGRRPRRRAKGARPGKERTADWLRGRKEEQRACTGEGDRKERERLPSIVKSDPPIVHCRVFVPAYQLRGKKGCAYRPQLRCKAVACHAN</sequence>
<feature type="compositionally biased region" description="Basic and acidic residues" evidence="1">
    <location>
        <begin position="112"/>
        <end position="143"/>
    </location>
</feature>
<proteinExistence type="predicted"/>
<reference evidence="2" key="2">
    <citation type="journal article" name="Front. Microbiol.">
        <title>Degradative Capacity of Two Strains of Rhodonia placenta: From Phenotype to Genotype.</title>
        <authorList>
            <person name="Kolle M."/>
            <person name="Horta M.A.C."/>
            <person name="Nowrousian M."/>
            <person name="Ohm R.A."/>
            <person name="Benz J.P."/>
            <person name="Pilgard A."/>
        </authorList>
    </citation>
    <scope>NUCLEOTIDE SEQUENCE</scope>
    <source>
        <strain evidence="2">FPRL280</strain>
    </source>
</reference>
<evidence type="ECO:0000256" key="1">
    <source>
        <dbReference type="SAM" id="MobiDB-lite"/>
    </source>
</evidence>
<feature type="compositionally biased region" description="Basic residues" evidence="1">
    <location>
        <begin position="102"/>
        <end position="111"/>
    </location>
</feature>
<feature type="compositionally biased region" description="Basic and acidic residues" evidence="1">
    <location>
        <begin position="82"/>
        <end position="101"/>
    </location>
</feature>
<feature type="compositionally biased region" description="Basic and acidic residues" evidence="1">
    <location>
        <begin position="32"/>
        <end position="41"/>
    </location>
</feature>
<comment type="caution">
    <text evidence="2">The sequence shown here is derived from an EMBL/GenBank/DDBJ whole genome shotgun (WGS) entry which is preliminary data.</text>
</comment>
<protein>
    <submittedName>
        <fullName evidence="2">Uncharacterized protein</fullName>
    </submittedName>
</protein>
<feature type="compositionally biased region" description="Basic and acidic residues" evidence="1">
    <location>
        <begin position="1"/>
        <end position="18"/>
    </location>
</feature>
<evidence type="ECO:0000313" key="3">
    <source>
        <dbReference type="Proteomes" id="UP000639403"/>
    </source>
</evidence>
<accession>A0A8H7TZC1</accession>
<organism evidence="2 3">
    <name type="scientific">Rhodonia placenta</name>
    <dbReference type="NCBI Taxonomy" id="104341"/>
    <lineage>
        <taxon>Eukaryota</taxon>
        <taxon>Fungi</taxon>
        <taxon>Dikarya</taxon>
        <taxon>Basidiomycota</taxon>
        <taxon>Agaricomycotina</taxon>
        <taxon>Agaricomycetes</taxon>
        <taxon>Polyporales</taxon>
        <taxon>Adustoporiaceae</taxon>
        <taxon>Rhodonia</taxon>
    </lineage>
</organism>
<reference evidence="2" key="1">
    <citation type="submission" date="2020-11" db="EMBL/GenBank/DDBJ databases">
        <authorList>
            <person name="Koelle M."/>
            <person name="Horta M.A.C."/>
            <person name="Nowrousian M."/>
            <person name="Ohm R.A."/>
            <person name="Benz P."/>
            <person name="Pilgard A."/>
        </authorList>
    </citation>
    <scope>NUCLEOTIDE SEQUENCE</scope>
    <source>
        <strain evidence="2">FPRL280</strain>
    </source>
</reference>
<dbReference type="EMBL" id="JADOXO010000305">
    <property type="protein sequence ID" value="KAF9806902.1"/>
    <property type="molecule type" value="Genomic_DNA"/>
</dbReference>